<dbReference type="EMBL" id="CDMZ01002105">
    <property type="protein sequence ID" value="CEM40797.1"/>
    <property type="molecule type" value="Genomic_DNA"/>
</dbReference>
<evidence type="ECO:0000313" key="1">
    <source>
        <dbReference type="EMBL" id="CEM40797.1"/>
    </source>
</evidence>
<name>A0A0G4HAK1_9ALVE</name>
<dbReference type="AlphaFoldDB" id="A0A0G4HAK1"/>
<organism evidence="1">
    <name type="scientific">Chromera velia CCMP2878</name>
    <dbReference type="NCBI Taxonomy" id="1169474"/>
    <lineage>
        <taxon>Eukaryota</taxon>
        <taxon>Sar</taxon>
        <taxon>Alveolata</taxon>
        <taxon>Colpodellida</taxon>
        <taxon>Chromeraceae</taxon>
        <taxon>Chromera</taxon>
    </lineage>
</organism>
<accession>A0A0G4HAK1</accession>
<gene>
    <name evidence="1" type="ORF">Cvel_6042</name>
</gene>
<proteinExistence type="predicted"/>
<reference evidence="1" key="1">
    <citation type="submission" date="2014-11" db="EMBL/GenBank/DDBJ databases">
        <authorList>
            <person name="Otto D Thomas"/>
            <person name="Naeem Raeece"/>
        </authorList>
    </citation>
    <scope>NUCLEOTIDE SEQUENCE</scope>
</reference>
<sequence length="126" mass="13785">MNVFFFVQATSGLINETLGTADADFVERMDAHSDAVAAFALASSLVNAERVVQKIMEKESEVAPIDMGRVNRKELPPYVQARISKLSASCKLIKVKKPLIFKKTWGERVKSGQSGALRTTCHGLST</sequence>
<protein>
    <submittedName>
        <fullName evidence="1">Uncharacterized protein</fullName>
    </submittedName>
</protein>
<dbReference type="VEuPathDB" id="CryptoDB:Cvel_6042"/>